<keyword evidence="2" id="KW-0472">Membrane</keyword>
<feature type="region of interest" description="Disordered" evidence="1">
    <location>
        <begin position="148"/>
        <end position="167"/>
    </location>
</feature>
<dbReference type="RefSeq" id="XP_018328844.1">
    <property type="nucleotide sequence ID" value="XM_018473342.1"/>
</dbReference>
<name>A0A1W4WYC0_AGRPL</name>
<dbReference type="KEGG" id="apln:108739440"/>
<feature type="transmembrane region" description="Helical" evidence="2">
    <location>
        <begin position="21"/>
        <end position="40"/>
    </location>
</feature>
<dbReference type="GeneID" id="108739440"/>
<accession>A0A1W4WYC0</accession>
<organism evidence="3 4">
    <name type="scientific">Agrilus planipennis</name>
    <name type="common">Emerald ash borer</name>
    <name type="synonym">Agrilus marcopoli</name>
    <dbReference type="NCBI Taxonomy" id="224129"/>
    <lineage>
        <taxon>Eukaryota</taxon>
        <taxon>Metazoa</taxon>
        <taxon>Ecdysozoa</taxon>
        <taxon>Arthropoda</taxon>
        <taxon>Hexapoda</taxon>
        <taxon>Insecta</taxon>
        <taxon>Pterygota</taxon>
        <taxon>Neoptera</taxon>
        <taxon>Endopterygota</taxon>
        <taxon>Coleoptera</taxon>
        <taxon>Polyphaga</taxon>
        <taxon>Elateriformia</taxon>
        <taxon>Buprestoidea</taxon>
        <taxon>Buprestidae</taxon>
        <taxon>Agrilinae</taxon>
        <taxon>Agrilus</taxon>
    </lineage>
</organism>
<keyword evidence="2" id="KW-0812">Transmembrane</keyword>
<evidence type="ECO:0000256" key="1">
    <source>
        <dbReference type="SAM" id="MobiDB-lite"/>
    </source>
</evidence>
<evidence type="ECO:0000256" key="2">
    <source>
        <dbReference type="SAM" id="Phobius"/>
    </source>
</evidence>
<gene>
    <name evidence="4" type="primary">LOC108739440</name>
</gene>
<keyword evidence="2" id="KW-1133">Transmembrane helix</keyword>
<proteinExistence type="predicted"/>
<dbReference type="OrthoDB" id="8173223at2759"/>
<dbReference type="Proteomes" id="UP000192223">
    <property type="component" value="Unplaced"/>
</dbReference>
<feature type="compositionally biased region" description="Acidic residues" evidence="1">
    <location>
        <begin position="151"/>
        <end position="164"/>
    </location>
</feature>
<dbReference type="AlphaFoldDB" id="A0A1W4WYC0"/>
<reference evidence="4" key="1">
    <citation type="submission" date="2025-08" db="UniProtKB">
        <authorList>
            <consortium name="RefSeq"/>
        </authorList>
    </citation>
    <scope>IDENTIFICATION</scope>
    <source>
        <tissue evidence="4">Entire body</tissue>
    </source>
</reference>
<evidence type="ECO:0000313" key="3">
    <source>
        <dbReference type="Proteomes" id="UP000192223"/>
    </source>
</evidence>
<protein>
    <submittedName>
        <fullName evidence="4">Uncharacterized protein LOC108739440</fullName>
    </submittedName>
</protein>
<keyword evidence="3" id="KW-1185">Reference proteome</keyword>
<evidence type="ECO:0000313" key="4">
    <source>
        <dbReference type="RefSeq" id="XP_018328844.1"/>
    </source>
</evidence>
<dbReference type="InParanoid" id="A0A1W4WYC0"/>
<sequence length="202" mass="22049">MNCKIGSAIIIYCSGLVKINIRMSILFVVLLVGGSTAFSFRNLGYENSNEPMPMQVGSSLCAELCQNGLIVSGNQCVENCLATQSENVFPVCQEICRLKVDILKCECEAHQSKKSSSINVEKICDVICENGIKLAVCDFCSDNEREKREAEEETTTEKEEEENVETTTAFDQEAFCKEECAQGNGGSACNCDILPLNAVLSV</sequence>